<protein>
    <submittedName>
        <fullName evidence="2">Uncharacterized protein</fullName>
    </submittedName>
</protein>
<reference evidence="2 3" key="1">
    <citation type="submission" date="2016-10" db="EMBL/GenBank/DDBJ databases">
        <authorList>
            <person name="de Groot N.N."/>
        </authorList>
    </citation>
    <scope>NUCLEOTIDE SEQUENCE [LARGE SCALE GENOMIC DNA]</scope>
    <source>
        <strain evidence="2 3">L 420-91</strain>
    </source>
</reference>
<sequence>MTYGILTDKRQKKIVTVYFIVYTLLTALAFYPLYVMHVNANSSFWIYLFSFMLIATAGAIIFKRMYYGTYYILTTGTEKDGISVGWIIAIFHVQLFISLVSCYVLYNVFHSLSLAVVYSIFFFVGGFNWNLCHGQMYAIDTELWEKGYLPKIVVKKYKKKQGIDN</sequence>
<keyword evidence="1" id="KW-1133">Transmembrane helix</keyword>
<keyword evidence="1" id="KW-0812">Transmembrane</keyword>
<dbReference type="RefSeq" id="WP_091259694.1">
    <property type="nucleotide sequence ID" value="NZ_FNDE01000002.1"/>
</dbReference>
<keyword evidence="1" id="KW-0472">Membrane</keyword>
<organism evidence="2 3">
    <name type="scientific">Aneurinibacillus thermoaerophilus</name>
    <dbReference type="NCBI Taxonomy" id="143495"/>
    <lineage>
        <taxon>Bacteria</taxon>
        <taxon>Bacillati</taxon>
        <taxon>Bacillota</taxon>
        <taxon>Bacilli</taxon>
        <taxon>Bacillales</taxon>
        <taxon>Paenibacillaceae</taxon>
        <taxon>Aneurinibacillus group</taxon>
        <taxon>Aneurinibacillus</taxon>
    </lineage>
</organism>
<feature type="transmembrane region" description="Helical" evidence="1">
    <location>
        <begin position="112"/>
        <end position="131"/>
    </location>
</feature>
<dbReference type="AlphaFoldDB" id="A0A1G7WP73"/>
<evidence type="ECO:0000256" key="1">
    <source>
        <dbReference type="SAM" id="Phobius"/>
    </source>
</evidence>
<name>A0A1G7WP73_ANETH</name>
<dbReference type="Proteomes" id="UP000198956">
    <property type="component" value="Unassembled WGS sequence"/>
</dbReference>
<proteinExistence type="predicted"/>
<dbReference type="EMBL" id="FNDE01000002">
    <property type="protein sequence ID" value="SDG73761.1"/>
    <property type="molecule type" value="Genomic_DNA"/>
</dbReference>
<accession>A0A1G7WP73</accession>
<feature type="transmembrane region" description="Helical" evidence="1">
    <location>
        <begin position="15"/>
        <end position="38"/>
    </location>
</feature>
<evidence type="ECO:0000313" key="2">
    <source>
        <dbReference type="EMBL" id="SDG73761.1"/>
    </source>
</evidence>
<gene>
    <name evidence="2" type="ORF">SAMN04489735_100242</name>
</gene>
<evidence type="ECO:0000313" key="3">
    <source>
        <dbReference type="Proteomes" id="UP000198956"/>
    </source>
</evidence>
<feature type="transmembrane region" description="Helical" evidence="1">
    <location>
        <begin position="44"/>
        <end position="62"/>
    </location>
</feature>
<feature type="transmembrane region" description="Helical" evidence="1">
    <location>
        <begin position="83"/>
        <end position="106"/>
    </location>
</feature>